<sequence length="495" mass="52551">MENKANYALVGAFATLVVAGLLAFVYWFSNDQGAVERTPYNVVFTGAVTGLAAGTDVLFNGLRVGTVTHVGIDPEDPNRVIARIDVAADAPVMADTRALLEIQGLTGAAHIQLLGGTTAAGRLETQPGQAAPTLTGEPSDFQAIMEGARDIVASADSAFQRLDRFLGDNEERMSSTMANIESLSASLASFAGGAGEDSDVAAIMSGIRDTVDSANATVSRLEGFVTENEPRLTTTLTNIETFSGALAQNADGVQRFLASISDTSDQIGPLATEMRELTQETRSLLAAIPSEDVTQAIRDTVTFTDALARNSNNIDQFFTDATSLASNLSGVSEGLGSTLRMIDEASEAIDPQVLARAMENVDKFSAALGDNAEGVDEIITNTRTLTESLGQAAQRIDTIVARIDSMVDTEGGDTLFTEVANAARSVRDLADQLNMRTADITAGLSNFSNRGLAEYVTLASEARRTLERLDRVISNIERNPQVFIFGGQTVRDFQR</sequence>
<feature type="domain" description="Mce/MlaD" evidence="2">
    <location>
        <begin position="42"/>
        <end position="115"/>
    </location>
</feature>
<reference evidence="3 4" key="1">
    <citation type="submission" date="2015-03" db="EMBL/GenBank/DDBJ databases">
        <authorList>
            <person name="Hassan Y.I."/>
            <person name="Lepp D."/>
            <person name="Li X.-Z."/>
            <person name="Zhou T."/>
        </authorList>
    </citation>
    <scope>NUCLEOTIDE SEQUENCE [LARGE SCALE GENOMIC DNA]</scope>
    <source>
        <strain evidence="3 4">BD-c194</strain>
    </source>
</reference>
<dbReference type="InterPro" id="IPR003399">
    <property type="entry name" value="Mce/MlaD"/>
</dbReference>
<keyword evidence="1" id="KW-1133">Transmembrane helix</keyword>
<comment type="caution">
    <text evidence="3">The sequence shown here is derived from an EMBL/GenBank/DDBJ whole genome shotgun (WGS) entry which is preliminary data.</text>
</comment>
<keyword evidence="4" id="KW-1185">Reference proteome</keyword>
<proteinExistence type="predicted"/>
<dbReference type="PATRIC" id="fig|443610.3.peg.689"/>
<evidence type="ECO:0000313" key="3">
    <source>
        <dbReference type="EMBL" id="KKB13726.1"/>
    </source>
</evidence>
<dbReference type="AlphaFoldDB" id="A0A0F5FXW6"/>
<dbReference type="PANTHER" id="PTHR36698:SF2">
    <property type="entry name" value="MCE_MLAD DOMAIN-CONTAINING PROTEIN"/>
    <property type="match status" value="1"/>
</dbReference>
<dbReference type="Proteomes" id="UP000033632">
    <property type="component" value="Unassembled WGS sequence"/>
</dbReference>
<dbReference type="Pfam" id="PF02470">
    <property type="entry name" value="MlaD"/>
    <property type="match status" value="1"/>
</dbReference>
<feature type="transmembrane region" description="Helical" evidence="1">
    <location>
        <begin position="7"/>
        <end position="28"/>
    </location>
</feature>
<name>A0A0F5FXW6_9HYPH</name>
<dbReference type="OrthoDB" id="9808689at2"/>
<dbReference type="STRING" id="443610.VE25_00415"/>
<dbReference type="PANTHER" id="PTHR36698">
    <property type="entry name" value="BLL5892 PROTEIN"/>
    <property type="match status" value="1"/>
</dbReference>
<organism evidence="3 4">
    <name type="scientific">Devosia geojensis</name>
    <dbReference type="NCBI Taxonomy" id="443610"/>
    <lineage>
        <taxon>Bacteria</taxon>
        <taxon>Pseudomonadati</taxon>
        <taxon>Pseudomonadota</taxon>
        <taxon>Alphaproteobacteria</taxon>
        <taxon>Hyphomicrobiales</taxon>
        <taxon>Devosiaceae</taxon>
        <taxon>Devosia</taxon>
    </lineage>
</organism>
<evidence type="ECO:0000256" key="1">
    <source>
        <dbReference type="SAM" id="Phobius"/>
    </source>
</evidence>
<dbReference type="EMBL" id="JZEX01000011">
    <property type="protein sequence ID" value="KKB13726.1"/>
    <property type="molecule type" value="Genomic_DNA"/>
</dbReference>
<keyword evidence="1" id="KW-0472">Membrane</keyword>
<accession>A0A0F5FXW6</accession>
<protein>
    <recommendedName>
        <fullName evidence="2">Mce/MlaD domain-containing protein</fullName>
    </recommendedName>
</protein>
<dbReference type="SUPFAM" id="SSF58104">
    <property type="entry name" value="Methyl-accepting chemotaxis protein (MCP) signaling domain"/>
    <property type="match status" value="1"/>
</dbReference>
<keyword evidence="1" id="KW-0812">Transmembrane</keyword>
<evidence type="ECO:0000259" key="2">
    <source>
        <dbReference type="Pfam" id="PF02470"/>
    </source>
</evidence>
<dbReference type="RefSeq" id="WP_046106598.1">
    <property type="nucleotide sequence ID" value="NZ_JZEX01000011.1"/>
</dbReference>
<gene>
    <name evidence="3" type="ORF">VE25_00415</name>
</gene>
<evidence type="ECO:0000313" key="4">
    <source>
        <dbReference type="Proteomes" id="UP000033632"/>
    </source>
</evidence>